<comment type="subcellular location">
    <subcellularLocation>
        <location evidence="1">Membrane</location>
        <topology evidence="1">Multi-pass membrane protein</topology>
    </subcellularLocation>
</comment>
<name>A0A2A7HR94_BACCE</name>
<sequence>MKKLGNQHNQNHIMGTLQWFIFLLANSIALPIVVGGLFHLTTEEIFYLMQRTFFVVGISSFLQGWIGHRLPIADGPAGSWVGVFTVLAYATVGQDQLHSTLQILELGMIISGVILIGLGLTGFIGRILFLFTPLVTGTFLLLLCLQLSGVFLKGMLGITATVSQIDGFTAIIAFSIFLFVIILSNFGKGFVKSYAVLIGLISGWIIFLIAGKVTIPSQVTHFVQLPHIFAWGFPKWNTGMAVSSFVMVCILVSNTVAAIIAINQATIHKATIEQKQLRDGTWVGGISHIISSVFSTVGVVPLPATAGFIRLTKQKYIRSFLTACVLLVVMSLFPSIIRYLASLPSAVASAVLMASFVQLIGIGLNNIKQVELNERNVTILGVAVLFGCGVMFLPSGALQSLPSVMQYIFGNGLFVGTVVSILLEQIWRISK</sequence>
<feature type="transmembrane region" description="Helical" evidence="7">
    <location>
        <begin position="316"/>
        <end position="337"/>
    </location>
</feature>
<dbReference type="InterPro" id="IPR006043">
    <property type="entry name" value="NCS2"/>
</dbReference>
<dbReference type="NCBIfam" id="NF037981">
    <property type="entry name" value="NCS2_1"/>
    <property type="match status" value="1"/>
</dbReference>
<evidence type="ECO:0000256" key="7">
    <source>
        <dbReference type="SAM" id="Phobius"/>
    </source>
</evidence>
<reference evidence="8 9" key="1">
    <citation type="submission" date="2017-09" db="EMBL/GenBank/DDBJ databases">
        <title>Large-scale bioinformatics analysis of Bacillus genomes uncovers conserved roles of natural products in bacterial physiology.</title>
        <authorList>
            <consortium name="Agbiome Team Llc"/>
            <person name="Bleich R.M."/>
            <person name="Grubbs K.J."/>
            <person name="Santa Maria K.C."/>
            <person name="Allen S.E."/>
            <person name="Farag S."/>
            <person name="Shank E.A."/>
            <person name="Bowers A."/>
        </authorList>
    </citation>
    <scope>NUCLEOTIDE SEQUENCE [LARGE SCALE GENOMIC DNA]</scope>
    <source>
        <strain evidence="8 9">AFS096845</strain>
    </source>
</reference>
<comment type="similarity">
    <text evidence="2">Belongs to the nucleobase:cation symporter-2 (NCS2) (TC 2.A.40) family.</text>
</comment>
<feature type="transmembrane region" description="Helical" evidence="7">
    <location>
        <begin position="377"/>
        <end position="398"/>
    </location>
</feature>
<evidence type="ECO:0000256" key="1">
    <source>
        <dbReference type="ARBA" id="ARBA00004141"/>
    </source>
</evidence>
<dbReference type="Proteomes" id="UP000220006">
    <property type="component" value="Unassembled WGS sequence"/>
</dbReference>
<dbReference type="GO" id="GO:0005886">
    <property type="term" value="C:plasma membrane"/>
    <property type="evidence" value="ECO:0007669"/>
    <property type="project" value="TreeGrafter"/>
</dbReference>
<evidence type="ECO:0000256" key="2">
    <source>
        <dbReference type="ARBA" id="ARBA00008821"/>
    </source>
</evidence>
<evidence type="ECO:0000256" key="5">
    <source>
        <dbReference type="ARBA" id="ARBA00022989"/>
    </source>
</evidence>
<feature type="transmembrane region" description="Helical" evidence="7">
    <location>
        <begin position="343"/>
        <end position="365"/>
    </location>
</feature>
<feature type="transmembrane region" description="Helical" evidence="7">
    <location>
        <begin position="236"/>
        <end position="262"/>
    </location>
</feature>
<feature type="transmembrane region" description="Helical" evidence="7">
    <location>
        <begin position="404"/>
        <end position="423"/>
    </location>
</feature>
<dbReference type="EMBL" id="NVLK01000065">
    <property type="protein sequence ID" value="PEC19481.1"/>
    <property type="molecule type" value="Genomic_DNA"/>
</dbReference>
<evidence type="ECO:0000313" key="8">
    <source>
        <dbReference type="EMBL" id="PEC19481.1"/>
    </source>
</evidence>
<organism evidence="8 9">
    <name type="scientific">Bacillus cereus</name>
    <dbReference type="NCBI Taxonomy" id="1396"/>
    <lineage>
        <taxon>Bacteria</taxon>
        <taxon>Bacillati</taxon>
        <taxon>Bacillota</taxon>
        <taxon>Bacilli</taxon>
        <taxon>Bacillales</taxon>
        <taxon>Bacillaceae</taxon>
        <taxon>Bacillus</taxon>
        <taxon>Bacillus cereus group</taxon>
    </lineage>
</organism>
<gene>
    <name evidence="8" type="ORF">COM96_24680</name>
</gene>
<comment type="caution">
    <text evidence="8">The sequence shown here is derived from an EMBL/GenBank/DDBJ whole genome shotgun (WGS) entry which is preliminary data.</text>
</comment>
<proteinExistence type="inferred from homology"/>
<evidence type="ECO:0000256" key="3">
    <source>
        <dbReference type="ARBA" id="ARBA00022448"/>
    </source>
</evidence>
<evidence type="ECO:0000313" key="9">
    <source>
        <dbReference type="Proteomes" id="UP000220006"/>
    </source>
</evidence>
<feature type="transmembrane region" description="Helical" evidence="7">
    <location>
        <begin position="104"/>
        <end position="128"/>
    </location>
</feature>
<feature type="transmembrane region" description="Helical" evidence="7">
    <location>
        <begin position="168"/>
        <end position="187"/>
    </location>
</feature>
<dbReference type="PANTHER" id="PTHR42810">
    <property type="entry name" value="PURINE PERMEASE C1399.01C-RELATED"/>
    <property type="match status" value="1"/>
</dbReference>
<feature type="transmembrane region" description="Helical" evidence="7">
    <location>
        <begin position="134"/>
        <end position="156"/>
    </location>
</feature>
<keyword evidence="3" id="KW-0813">Transport</keyword>
<keyword evidence="4 7" id="KW-0812">Transmembrane</keyword>
<feature type="transmembrane region" description="Helical" evidence="7">
    <location>
        <begin position="72"/>
        <end position="92"/>
    </location>
</feature>
<protein>
    <submittedName>
        <fullName evidence="8">Xanthine permease</fullName>
    </submittedName>
</protein>
<dbReference type="PANTHER" id="PTHR42810:SF1">
    <property type="entry name" value="PURINE PERMEASE YWDJ-RELATED"/>
    <property type="match status" value="1"/>
</dbReference>
<dbReference type="Pfam" id="PF00860">
    <property type="entry name" value="Xan_ur_permease"/>
    <property type="match status" value="1"/>
</dbReference>
<accession>A0A2A7HR94</accession>
<keyword evidence="5 7" id="KW-1133">Transmembrane helix</keyword>
<evidence type="ECO:0000256" key="6">
    <source>
        <dbReference type="ARBA" id="ARBA00023136"/>
    </source>
</evidence>
<feature type="transmembrane region" description="Helical" evidence="7">
    <location>
        <begin position="45"/>
        <end position="66"/>
    </location>
</feature>
<feature type="transmembrane region" description="Helical" evidence="7">
    <location>
        <begin position="193"/>
        <end position="215"/>
    </location>
</feature>
<feature type="transmembrane region" description="Helical" evidence="7">
    <location>
        <begin position="20"/>
        <end position="38"/>
    </location>
</feature>
<keyword evidence="6 7" id="KW-0472">Membrane</keyword>
<dbReference type="GO" id="GO:0042907">
    <property type="term" value="F:xanthine transmembrane transporter activity"/>
    <property type="evidence" value="ECO:0007669"/>
    <property type="project" value="TreeGrafter"/>
</dbReference>
<evidence type="ECO:0000256" key="4">
    <source>
        <dbReference type="ARBA" id="ARBA00022692"/>
    </source>
</evidence>
<dbReference type="RefSeq" id="WP_097905957.1">
    <property type="nucleotide sequence ID" value="NZ_NVLK01000065.1"/>
</dbReference>
<dbReference type="AlphaFoldDB" id="A0A2A7HR94"/>